<accession>A0ABU6SHP5</accession>
<dbReference type="SUPFAM" id="SSF52047">
    <property type="entry name" value="RNI-like"/>
    <property type="match status" value="1"/>
</dbReference>
<sequence length="330" mass="38445">MEGVMDHILSHCPLIEHLTLDNPLSLVDLHGSRTYWVTSLSLHGLQKLKGAVVKGIQEVYIDAPNLEKLCYCARNVDAPSFKLNLDRCTNLRWLSLAYFRSTDEWLHELLYKVPFLDSLTLHDGALSERINISAPQLKYLKLSHHYDNYLKERISNQLEVNAFIDLDRRHLYRLREFLQNIKPQKVLASLSLFIHEQCAILEGLAVLKVASSPPSIKSMRLCVSFDNKAHYFLLMNWLLSCCFLETISFSLQSRFNMKPFIVYFYEMLMGNKKVKRYCCSRRYKCWWHGLNIAKVTHLERTYENVDDIKAMLNALQESDAEEFITFGLAL</sequence>
<dbReference type="Proteomes" id="UP001341840">
    <property type="component" value="Unassembled WGS sequence"/>
</dbReference>
<dbReference type="InterPro" id="IPR032675">
    <property type="entry name" value="LRR_dom_sf"/>
</dbReference>
<reference evidence="1 2" key="1">
    <citation type="journal article" date="2023" name="Plants (Basel)">
        <title>Bridging the Gap: Combining Genomics and Transcriptomics Approaches to Understand Stylosanthes scabra, an Orphan Legume from the Brazilian Caatinga.</title>
        <authorList>
            <person name="Ferreira-Neto J.R.C."/>
            <person name="da Silva M.D."/>
            <person name="Binneck E."/>
            <person name="de Melo N.F."/>
            <person name="da Silva R.H."/>
            <person name="de Melo A.L.T.M."/>
            <person name="Pandolfi V."/>
            <person name="Bustamante F.O."/>
            <person name="Brasileiro-Vidal A.C."/>
            <person name="Benko-Iseppon A.M."/>
        </authorList>
    </citation>
    <scope>NUCLEOTIDE SEQUENCE [LARGE SCALE GENOMIC DNA]</scope>
    <source>
        <tissue evidence="1">Leaves</tissue>
    </source>
</reference>
<protein>
    <submittedName>
        <fullName evidence="1">Uncharacterized protein</fullName>
    </submittedName>
</protein>
<dbReference type="Gene3D" id="3.80.10.10">
    <property type="entry name" value="Ribonuclease Inhibitor"/>
    <property type="match status" value="1"/>
</dbReference>
<organism evidence="1 2">
    <name type="scientific">Stylosanthes scabra</name>
    <dbReference type="NCBI Taxonomy" id="79078"/>
    <lineage>
        <taxon>Eukaryota</taxon>
        <taxon>Viridiplantae</taxon>
        <taxon>Streptophyta</taxon>
        <taxon>Embryophyta</taxon>
        <taxon>Tracheophyta</taxon>
        <taxon>Spermatophyta</taxon>
        <taxon>Magnoliopsida</taxon>
        <taxon>eudicotyledons</taxon>
        <taxon>Gunneridae</taxon>
        <taxon>Pentapetalae</taxon>
        <taxon>rosids</taxon>
        <taxon>fabids</taxon>
        <taxon>Fabales</taxon>
        <taxon>Fabaceae</taxon>
        <taxon>Papilionoideae</taxon>
        <taxon>50 kb inversion clade</taxon>
        <taxon>dalbergioids sensu lato</taxon>
        <taxon>Dalbergieae</taxon>
        <taxon>Pterocarpus clade</taxon>
        <taxon>Stylosanthes</taxon>
    </lineage>
</organism>
<proteinExistence type="predicted"/>
<evidence type="ECO:0000313" key="1">
    <source>
        <dbReference type="EMBL" id="MED6135701.1"/>
    </source>
</evidence>
<dbReference type="EMBL" id="JASCZI010060742">
    <property type="protein sequence ID" value="MED6135701.1"/>
    <property type="molecule type" value="Genomic_DNA"/>
</dbReference>
<comment type="caution">
    <text evidence="1">The sequence shown here is derived from an EMBL/GenBank/DDBJ whole genome shotgun (WGS) entry which is preliminary data.</text>
</comment>
<keyword evidence="2" id="KW-1185">Reference proteome</keyword>
<name>A0ABU6SHP5_9FABA</name>
<evidence type="ECO:0000313" key="2">
    <source>
        <dbReference type="Proteomes" id="UP001341840"/>
    </source>
</evidence>
<gene>
    <name evidence="1" type="ORF">PIB30_049102</name>
</gene>